<keyword evidence="4 12" id="KW-0812">Transmembrane</keyword>
<keyword evidence="8 12" id="KW-1133">Transmembrane helix</keyword>
<evidence type="ECO:0000256" key="11">
    <source>
        <dbReference type="ARBA" id="ARBA00023136"/>
    </source>
</evidence>
<keyword evidence="10 12" id="KW-0496">Mitochondrion</keyword>
<evidence type="ECO:0000259" key="14">
    <source>
        <dbReference type="PROSITE" id="PS50969"/>
    </source>
</evidence>
<feature type="compositionally biased region" description="Low complexity" evidence="13">
    <location>
        <begin position="345"/>
        <end position="359"/>
    </location>
</feature>
<protein>
    <recommendedName>
        <fullName evidence="12">Mitochondrial import inner membrane translocase subunit TIM50</fullName>
    </recommendedName>
</protein>
<feature type="domain" description="FCP1 homology" evidence="14">
    <location>
        <begin position="116"/>
        <end position="259"/>
    </location>
</feature>
<evidence type="ECO:0000256" key="13">
    <source>
        <dbReference type="SAM" id="MobiDB-lite"/>
    </source>
</evidence>
<dbReference type="Proteomes" id="UP001174909">
    <property type="component" value="Unassembled WGS sequence"/>
</dbReference>
<proteinExistence type="inferred from homology"/>
<evidence type="ECO:0000256" key="3">
    <source>
        <dbReference type="ARBA" id="ARBA00022448"/>
    </source>
</evidence>
<keyword evidence="9 12" id="KW-0811">Translocation</keyword>
<dbReference type="FunFam" id="3.40.50.1000:FF:000019">
    <property type="entry name" value="Mitochondrial import inner membrane translocase subunit TIM50"/>
    <property type="match status" value="1"/>
</dbReference>
<dbReference type="PROSITE" id="PS50969">
    <property type="entry name" value="FCP1"/>
    <property type="match status" value="1"/>
</dbReference>
<keyword evidence="3 12" id="KW-0813">Transport</keyword>
<dbReference type="SMART" id="SM00577">
    <property type="entry name" value="CPDc"/>
    <property type="match status" value="1"/>
</dbReference>
<evidence type="ECO:0000256" key="9">
    <source>
        <dbReference type="ARBA" id="ARBA00023010"/>
    </source>
</evidence>
<keyword evidence="5" id="KW-0999">Mitochondrion inner membrane</keyword>
<sequence>MQRAARSLFQSLRVGAGPGRQQVRCYYLKKKTKKGPSGQAWLALVGITTTITGVTIYLLGRREETIEGLDTAPDKYADENVVKAYFLRAWDQVKDYQQSFARPRDHNLLPDLLPPPYQKPYTLILELNNVLIHTNYDRKHGWTYQKRPGVEYFLGHLFDFYEIIIFTSDIPMTAQPLIAAMDPNQYTMYHLYRSDTNYTNAHHIKDLTHLNRPLSKVVIVDTDPKSVQFQPENSIILDKWKGDVSDKTLWDLVPLLQTIALHGPSDVRPVLDSYKAEGDGKVMQVFKTKQALLLEQEEREREERKRLSQKSGSRFGGQFSTFSLGTGVAGQRTTPPPPPPPSSPSSPSSPHSQSAPVPSAEGGSTDDDSWTTWIGSWIGWK</sequence>
<evidence type="ECO:0000256" key="6">
    <source>
        <dbReference type="ARBA" id="ARBA00022927"/>
    </source>
</evidence>
<dbReference type="GO" id="GO:0015031">
    <property type="term" value="P:protein transport"/>
    <property type="evidence" value="ECO:0007669"/>
    <property type="project" value="UniProtKB-KW"/>
</dbReference>
<dbReference type="EMBL" id="CASHTH010003713">
    <property type="protein sequence ID" value="CAI8048200.1"/>
    <property type="molecule type" value="Genomic_DNA"/>
</dbReference>
<evidence type="ECO:0000256" key="8">
    <source>
        <dbReference type="ARBA" id="ARBA00022989"/>
    </source>
</evidence>
<evidence type="ECO:0000256" key="2">
    <source>
        <dbReference type="ARBA" id="ARBA00006344"/>
    </source>
</evidence>
<evidence type="ECO:0000313" key="15">
    <source>
        <dbReference type="EMBL" id="CAI8048200.1"/>
    </source>
</evidence>
<dbReference type="GO" id="GO:0005744">
    <property type="term" value="C:TIM23 mitochondrial import inner membrane translocase complex"/>
    <property type="evidence" value="ECO:0007669"/>
    <property type="project" value="UniProtKB-UniRule"/>
</dbReference>
<dbReference type="CDD" id="cd07521">
    <property type="entry name" value="HAD_FCP1-like"/>
    <property type="match status" value="1"/>
</dbReference>
<dbReference type="InterPro" id="IPR004274">
    <property type="entry name" value="FCP1_dom"/>
</dbReference>
<keyword evidence="11 12" id="KW-0472">Membrane</keyword>
<dbReference type="SUPFAM" id="SSF56784">
    <property type="entry name" value="HAD-like"/>
    <property type="match status" value="1"/>
</dbReference>
<evidence type="ECO:0000256" key="1">
    <source>
        <dbReference type="ARBA" id="ARBA00004434"/>
    </source>
</evidence>
<evidence type="ECO:0000256" key="7">
    <source>
        <dbReference type="ARBA" id="ARBA00022946"/>
    </source>
</evidence>
<feature type="transmembrane region" description="Helical" evidence="12">
    <location>
        <begin position="40"/>
        <end position="60"/>
    </location>
</feature>
<reference evidence="15" key="1">
    <citation type="submission" date="2023-03" db="EMBL/GenBank/DDBJ databases">
        <authorList>
            <person name="Steffen K."/>
            <person name="Cardenas P."/>
        </authorList>
    </citation>
    <scope>NUCLEOTIDE SEQUENCE</scope>
</reference>
<feature type="compositionally biased region" description="Pro residues" evidence="13">
    <location>
        <begin position="334"/>
        <end position="344"/>
    </location>
</feature>
<evidence type="ECO:0000256" key="10">
    <source>
        <dbReference type="ARBA" id="ARBA00023128"/>
    </source>
</evidence>
<feature type="compositionally biased region" description="Basic and acidic residues" evidence="13">
    <location>
        <begin position="297"/>
        <end position="306"/>
    </location>
</feature>
<dbReference type="InterPro" id="IPR036412">
    <property type="entry name" value="HAD-like_sf"/>
</dbReference>
<dbReference type="InterPro" id="IPR050365">
    <property type="entry name" value="TIM50"/>
</dbReference>
<keyword evidence="7 12" id="KW-0809">Transit peptide</keyword>
<evidence type="ECO:0000256" key="5">
    <source>
        <dbReference type="ARBA" id="ARBA00022792"/>
    </source>
</evidence>
<dbReference type="Pfam" id="PF03031">
    <property type="entry name" value="NIF"/>
    <property type="match status" value="1"/>
</dbReference>
<dbReference type="Gene3D" id="3.40.50.1000">
    <property type="entry name" value="HAD superfamily/HAD-like"/>
    <property type="match status" value="1"/>
</dbReference>
<comment type="subunit">
    <text evidence="12">Component of the TIM23 complex.</text>
</comment>
<comment type="caution">
    <text evidence="15">The sequence shown here is derived from an EMBL/GenBank/DDBJ whole genome shotgun (WGS) entry which is preliminary data.</text>
</comment>
<organism evidence="15 16">
    <name type="scientific">Geodia barretti</name>
    <name type="common">Barrett's horny sponge</name>
    <dbReference type="NCBI Taxonomy" id="519541"/>
    <lineage>
        <taxon>Eukaryota</taxon>
        <taxon>Metazoa</taxon>
        <taxon>Porifera</taxon>
        <taxon>Demospongiae</taxon>
        <taxon>Heteroscleromorpha</taxon>
        <taxon>Tetractinellida</taxon>
        <taxon>Astrophorina</taxon>
        <taxon>Geodiidae</taxon>
        <taxon>Geodia</taxon>
    </lineage>
</organism>
<name>A0AA35TH36_GEOBA</name>
<dbReference type="PANTHER" id="PTHR12210">
    <property type="entry name" value="DULLARD PROTEIN PHOSPHATASE"/>
    <property type="match status" value="1"/>
</dbReference>
<evidence type="ECO:0000256" key="12">
    <source>
        <dbReference type="RuleBase" id="RU365079"/>
    </source>
</evidence>
<evidence type="ECO:0000256" key="4">
    <source>
        <dbReference type="ARBA" id="ARBA00022692"/>
    </source>
</evidence>
<comment type="function">
    <text evidence="12">Essential component of the TIM23 complex, a complex that mediates the translocation of transit peptide-containing proteins across the mitochondrial inner membrane.</text>
</comment>
<evidence type="ECO:0000313" key="16">
    <source>
        <dbReference type="Proteomes" id="UP001174909"/>
    </source>
</evidence>
<accession>A0AA35TH36</accession>
<keyword evidence="6 12" id="KW-0653">Protein transport</keyword>
<feature type="region of interest" description="Disordered" evidence="13">
    <location>
        <begin position="297"/>
        <end position="381"/>
    </location>
</feature>
<dbReference type="InterPro" id="IPR023214">
    <property type="entry name" value="HAD_sf"/>
</dbReference>
<comment type="similarity">
    <text evidence="2 12">Belongs to the TIM50 family.</text>
</comment>
<keyword evidence="16" id="KW-1185">Reference proteome</keyword>
<gene>
    <name evidence="15" type="ORF">GBAR_LOCUS26613</name>
</gene>
<dbReference type="AlphaFoldDB" id="A0AA35TH36"/>
<comment type="subcellular location">
    <subcellularLocation>
        <location evidence="1 12">Mitochondrion inner membrane</location>
        <topology evidence="1 12">Single-pass membrane protein</topology>
    </subcellularLocation>
</comment>